<reference evidence="4 5" key="1">
    <citation type="submission" date="2016-10" db="EMBL/GenBank/DDBJ databases">
        <title>Paenibacillus species isolates.</title>
        <authorList>
            <person name="Beno S.M."/>
        </authorList>
    </citation>
    <scope>NUCLEOTIDE SEQUENCE [LARGE SCALE GENOMIC DNA]</scope>
    <source>
        <strain evidence="2 5">FSL H7-0604</strain>
        <strain evidence="3 4">FSL H7-0918</strain>
    </source>
</reference>
<organism evidence="2 5">
    <name type="scientific">Paenibacillus odorifer</name>
    <dbReference type="NCBI Taxonomy" id="189426"/>
    <lineage>
        <taxon>Bacteria</taxon>
        <taxon>Bacillati</taxon>
        <taxon>Bacillota</taxon>
        <taxon>Bacilli</taxon>
        <taxon>Bacillales</taxon>
        <taxon>Paenibacillaceae</taxon>
        <taxon>Paenibacillus</taxon>
    </lineage>
</organism>
<dbReference type="Proteomes" id="UP000187465">
    <property type="component" value="Unassembled WGS sequence"/>
</dbReference>
<dbReference type="EMBL" id="MKQP01000035">
    <property type="protein sequence ID" value="OMD27680.1"/>
    <property type="molecule type" value="Genomic_DNA"/>
</dbReference>
<evidence type="ECO:0008006" key="6">
    <source>
        <dbReference type="Google" id="ProtNLM"/>
    </source>
</evidence>
<accession>A0A1R0X3A1</accession>
<dbReference type="Gene3D" id="3.40.30.10">
    <property type="entry name" value="Glutaredoxin"/>
    <property type="match status" value="1"/>
</dbReference>
<dbReference type="AlphaFoldDB" id="A0A1R0X3A1"/>
<evidence type="ECO:0000313" key="5">
    <source>
        <dbReference type="Proteomes" id="UP000187465"/>
    </source>
</evidence>
<feature type="transmembrane region" description="Helical" evidence="1">
    <location>
        <begin position="6"/>
        <end position="26"/>
    </location>
</feature>
<evidence type="ECO:0000313" key="2">
    <source>
        <dbReference type="EMBL" id="OMD27680.1"/>
    </source>
</evidence>
<evidence type="ECO:0000256" key="1">
    <source>
        <dbReference type="SAM" id="Phobius"/>
    </source>
</evidence>
<gene>
    <name evidence="2" type="ORF">BJP51_24500</name>
    <name evidence="3" type="ORF">BSK47_27080</name>
</gene>
<keyword evidence="1" id="KW-1133">Transmembrane helix</keyword>
<evidence type="ECO:0000313" key="4">
    <source>
        <dbReference type="Proteomes" id="UP000187323"/>
    </source>
</evidence>
<dbReference type="InterPro" id="IPR036249">
    <property type="entry name" value="Thioredoxin-like_sf"/>
</dbReference>
<protein>
    <recommendedName>
        <fullName evidence="6">Thioredoxin domain-containing protein</fullName>
    </recommendedName>
</protein>
<dbReference type="RefSeq" id="WP_036681307.1">
    <property type="nucleotide sequence ID" value="NZ_JARLKA010000026.1"/>
</dbReference>
<keyword evidence="1" id="KW-0812">Transmembrane</keyword>
<evidence type="ECO:0000313" key="3">
    <source>
        <dbReference type="EMBL" id="OME12483.1"/>
    </source>
</evidence>
<sequence length="179" mass="20509">METAIVLLWITVIIEAVLIFYLSKFVSTFLKKLRINNQSELIPDKLKIGEKVPLFREEDQVGRLISLAENSMNNNTLIIFSSSQCVYCHEVLSNISLISSNFKTLRIIVVGKDELEIKITDDVHYIKSKVIFDNYLVHVTPTILLLDNRNHLINYLDVQHSHGLNIVLKNYLIPTLSVS</sequence>
<dbReference type="EMBL" id="MPTO01000033">
    <property type="protein sequence ID" value="OME12483.1"/>
    <property type="molecule type" value="Genomic_DNA"/>
</dbReference>
<proteinExistence type="predicted"/>
<keyword evidence="1" id="KW-0472">Membrane</keyword>
<comment type="caution">
    <text evidence="2">The sequence shown here is derived from an EMBL/GenBank/DDBJ whole genome shotgun (WGS) entry which is preliminary data.</text>
</comment>
<dbReference type="SUPFAM" id="SSF52833">
    <property type="entry name" value="Thioredoxin-like"/>
    <property type="match status" value="1"/>
</dbReference>
<dbReference type="Proteomes" id="UP000187323">
    <property type="component" value="Unassembled WGS sequence"/>
</dbReference>
<name>A0A1R0X3A1_9BACL</name>